<accession>A0AAD5UEY9</accession>
<dbReference type="AlphaFoldDB" id="A0AAD5UEY9"/>
<keyword evidence="2" id="KW-1185">Reference proteome</keyword>
<evidence type="ECO:0000313" key="1">
    <source>
        <dbReference type="EMBL" id="KAJ3252870.1"/>
    </source>
</evidence>
<dbReference type="EMBL" id="JADGKB010000127">
    <property type="protein sequence ID" value="KAJ3252870.1"/>
    <property type="molecule type" value="Genomic_DNA"/>
</dbReference>
<dbReference type="PANTHER" id="PTHR35567">
    <property type="entry name" value="MALATE DEHYDROGENASE (AFU_ORTHOLOGUE AFUA_2G13800)"/>
    <property type="match status" value="1"/>
</dbReference>
<name>A0AAD5UEY9_9FUNG</name>
<protein>
    <recommendedName>
        <fullName evidence="3">Malate dehydrogenase</fullName>
    </recommendedName>
</protein>
<dbReference type="InterPro" id="IPR021851">
    <property type="entry name" value="DUF3455"/>
</dbReference>
<dbReference type="Pfam" id="PF11937">
    <property type="entry name" value="DUF3455"/>
    <property type="match status" value="1"/>
</dbReference>
<organism evidence="1 2">
    <name type="scientific">Boothiomyces macroporosus</name>
    <dbReference type="NCBI Taxonomy" id="261099"/>
    <lineage>
        <taxon>Eukaryota</taxon>
        <taxon>Fungi</taxon>
        <taxon>Fungi incertae sedis</taxon>
        <taxon>Chytridiomycota</taxon>
        <taxon>Chytridiomycota incertae sedis</taxon>
        <taxon>Chytridiomycetes</taxon>
        <taxon>Rhizophydiales</taxon>
        <taxon>Terramycetaceae</taxon>
        <taxon>Boothiomyces</taxon>
    </lineage>
</organism>
<proteinExistence type="predicted"/>
<reference evidence="1" key="1">
    <citation type="submission" date="2020-05" db="EMBL/GenBank/DDBJ databases">
        <title>Phylogenomic resolution of chytrid fungi.</title>
        <authorList>
            <person name="Stajich J.E."/>
            <person name="Amses K."/>
            <person name="Simmons R."/>
            <person name="Seto K."/>
            <person name="Myers J."/>
            <person name="Bonds A."/>
            <person name="Quandt C.A."/>
            <person name="Barry K."/>
            <person name="Liu P."/>
            <person name="Grigoriev I."/>
            <person name="Longcore J.E."/>
            <person name="James T.Y."/>
        </authorList>
    </citation>
    <scope>NUCLEOTIDE SEQUENCE</scope>
    <source>
        <strain evidence="1">PLAUS21</strain>
    </source>
</reference>
<gene>
    <name evidence="1" type="ORF">HK103_001115</name>
</gene>
<evidence type="ECO:0008006" key="3">
    <source>
        <dbReference type="Google" id="ProtNLM"/>
    </source>
</evidence>
<sequence>MYSLLFAASATASFIDVAGFLATQVETDVNLYKSMVPAGQNLVYAGFTIGGINTQNYDCTNGKYVLSGANATINFGDAHHFFLAYGGKPTWSNRDGSMVTGLGKTVFPSPQGPSNVAWLSVTPTQTSGNGVFSNVKTVLRTFTYGGSAPSSCTSGSIKVPYSALYTFYA</sequence>
<comment type="caution">
    <text evidence="1">The sequence shown here is derived from an EMBL/GenBank/DDBJ whole genome shotgun (WGS) entry which is preliminary data.</text>
</comment>
<evidence type="ECO:0000313" key="2">
    <source>
        <dbReference type="Proteomes" id="UP001210925"/>
    </source>
</evidence>
<dbReference type="PANTHER" id="PTHR35567:SF1">
    <property type="entry name" value="CONSERVED FUNGAL PROTEIN (AFU_ORTHOLOGUE AFUA_1G14230)"/>
    <property type="match status" value="1"/>
</dbReference>
<dbReference type="Proteomes" id="UP001210925">
    <property type="component" value="Unassembled WGS sequence"/>
</dbReference>